<sequence length="327" mass="36184">MSSGGHNPYQPPWQPNGGPYPPPPYAPNSPYPYGPNPYAPQPPPTLVRRMREDEWPPLREFLSGLRLHGCLWVMAAMCAWPMVVGLLLGYPLARSARRPARRIFPSRARHRLADDDVTRMQRRRAWTATLMSVLILAVYGKAEDVDQAQQQFMMRLMVTPWLLLLSAPVVVAALFRWSSPTARRTMRAPLRTAGASALWYVGAFTTVPLLGGAIYYTRTHLEQDMSLWAPLALLVPLLWMLLFIVFATGPAVRSAFNTADVHPALPALLTGALVWEFAAISLAVGGPPPGPPLVQLAALVGGPASVTAVAWWEIRRLRTRHGVRLRA</sequence>
<feature type="transmembrane region" description="Helical" evidence="2">
    <location>
        <begin position="197"/>
        <end position="216"/>
    </location>
</feature>
<evidence type="ECO:0008006" key="5">
    <source>
        <dbReference type="Google" id="ProtNLM"/>
    </source>
</evidence>
<dbReference type="Proteomes" id="UP001271723">
    <property type="component" value="Unassembled WGS sequence"/>
</dbReference>
<comment type="caution">
    <text evidence="3">The sequence shown here is derived from an EMBL/GenBank/DDBJ whole genome shotgun (WGS) entry which is preliminary data.</text>
</comment>
<accession>A0ABU4KYV4</accession>
<feature type="transmembrane region" description="Helical" evidence="2">
    <location>
        <begin position="296"/>
        <end position="314"/>
    </location>
</feature>
<feature type="transmembrane region" description="Helical" evidence="2">
    <location>
        <begin position="264"/>
        <end position="284"/>
    </location>
</feature>
<evidence type="ECO:0000313" key="4">
    <source>
        <dbReference type="Proteomes" id="UP001271723"/>
    </source>
</evidence>
<evidence type="ECO:0000313" key="3">
    <source>
        <dbReference type="EMBL" id="MDX2908632.1"/>
    </source>
</evidence>
<keyword evidence="2" id="KW-0472">Membrane</keyword>
<name>A0ABU4KYV4_9ACTN</name>
<evidence type="ECO:0000256" key="1">
    <source>
        <dbReference type="SAM" id="MobiDB-lite"/>
    </source>
</evidence>
<feature type="region of interest" description="Disordered" evidence="1">
    <location>
        <begin position="1"/>
        <end position="45"/>
    </location>
</feature>
<feature type="transmembrane region" description="Helical" evidence="2">
    <location>
        <begin position="228"/>
        <end position="252"/>
    </location>
</feature>
<protein>
    <recommendedName>
        <fullName evidence="5">Integral membrane protein</fullName>
    </recommendedName>
</protein>
<dbReference type="EMBL" id="JARAVY010000002">
    <property type="protein sequence ID" value="MDX2908632.1"/>
    <property type="molecule type" value="Genomic_DNA"/>
</dbReference>
<proteinExistence type="predicted"/>
<feature type="transmembrane region" description="Helical" evidence="2">
    <location>
        <begin position="125"/>
        <end position="142"/>
    </location>
</feature>
<gene>
    <name evidence="3" type="ORF">PV517_07940</name>
</gene>
<feature type="transmembrane region" description="Helical" evidence="2">
    <location>
        <begin position="154"/>
        <end position="177"/>
    </location>
</feature>
<feature type="transmembrane region" description="Helical" evidence="2">
    <location>
        <begin position="71"/>
        <end position="93"/>
    </location>
</feature>
<keyword evidence="2" id="KW-0812">Transmembrane</keyword>
<keyword evidence="2" id="KW-1133">Transmembrane helix</keyword>
<organism evidence="3 4">
    <name type="scientific">Streptomyces griseiscabiei</name>
    <dbReference type="NCBI Taxonomy" id="2993540"/>
    <lineage>
        <taxon>Bacteria</taxon>
        <taxon>Bacillati</taxon>
        <taxon>Actinomycetota</taxon>
        <taxon>Actinomycetes</taxon>
        <taxon>Kitasatosporales</taxon>
        <taxon>Streptomycetaceae</taxon>
        <taxon>Streptomyces</taxon>
    </lineage>
</organism>
<keyword evidence="4" id="KW-1185">Reference proteome</keyword>
<reference evidence="3 4" key="1">
    <citation type="journal article" date="2023" name="Microb. Genom.">
        <title>Mesoterricola silvestris gen. nov., sp. nov., Mesoterricola sediminis sp. nov., Geothrix oryzae sp. nov., Geothrix edaphica sp. nov., Geothrix rubra sp. nov., and Geothrix limicola sp. nov., six novel members of Acidobacteriota isolated from soils.</title>
        <authorList>
            <person name="Weisberg A.J."/>
            <person name="Pearce E."/>
            <person name="Kramer C.G."/>
            <person name="Chang J.H."/>
            <person name="Clarke C.R."/>
        </authorList>
    </citation>
    <scope>NUCLEOTIDE SEQUENCE [LARGE SCALE GENOMIC DNA]</scope>
    <source>
        <strain evidence="3 4">NRRL_B-2795</strain>
    </source>
</reference>
<feature type="compositionally biased region" description="Pro residues" evidence="1">
    <location>
        <begin position="9"/>
        <end position="45"/>
    </location>
</feature>
<evidence type="ECO:0000256" key="2">
    <source>
        <dbReference type="SAM" id="Phobius"/>
    </source>
</evidence>